<dbReference type="AlphaFoldDB" id="A0A7W5FGK1"/>
<evidence type="ECO:0000313" key="2">
    <source>
        <dbReference type="EMBL" id="MBB3097629.1"/>
    </source>
</evidence>
<reference evidence="2 3" key="1">
    <citation type="submission" date="2020-08" db="EMBL/GenBank/DDBJ databases">
        <title>Genomic Encyclopedia of Type Strains, Phase III (KMG-III): the genomes of soil and plant-associated and newly described type strains.</title>
        <authorList>
            <person name="Whitman W."/>
        </authorList>
    </citation>
    <scope>NUCLEOTIDE SEQUENCE [LARGE SCALE GENOMIC DNA]</scope>
    <source>
        <strain evidence="2 3">CECT 3287</strain>
    </source>
</reference>
<protein>
    <submittedName>
        <fullName evidence="2">Uncharacterized protein</fullName>
    </submittedName>
</protein>
<organism evidence="2 3">
    <name type="scientific">Actinoplanes campanulatus</name>
    <dbReference type="NCBI Taxonomy" id="113559"/>
    <lineage>
        <taxon>Bacteria</taxon>
        <taxon>Bacillati</taxon>
        <taxon>Actinomycetota</taxon>
        <taxon>Actinomycetes</taxon>
        <taxon>Micromonosporales</taxon>
        <taxon>Micromonosporaceae</taxon>
        <taxon>Actinoplanes</taxon>
    </lineage>
</organism>
<feature type="signal peptide" evidence="1">
    <location>
        <begin position="1"/>
        <end position="25"/>
    </location>
</feature>
<dbReference type="EMBL" id="JACHXF010000011">
    <property type="protein sequence ID" value="MBB3097629.1"/>
    <property type="molecule type" value="Genomic_DNA"/>
</dbReference>
<evidence type="ECO:0000313" key="3">
    <source>
        <dbReference type="Proteomes" id="UP000590749"/>
    </source>
</evidence>
<dbReference type="PROSITE" id="PS51257">
    <property type="entry name" value="PROKAR_LIPOPROTEIN"/>
    <property type="match status" value="1"/>
</dbReference>
<proteinExistence type="predicted"/>
<dbReference type="Proteomes" id="UP000590749">
    <property type="component" value="Unassembled WGS sequence"/>
</dbReference>
<feature type="chain" id="PRO_5031461389" evidence="1">
    <location>
        <begin position="26"/>
        <end position="131"/>
    </location>
</feature>
<keyword evidence="3" id="KW-1185">Reference proteome</keyword>
<sequence>MSTARINVVIAIGALTVLFGCATPAAESDDSRASAISGSPGPGDVLTVQEAIDVGAGQVRVRGYVLVTRDEVTHLCTGLAGSYPPQCGSPALVVQGLAVDLIPHRESAEGIVWGGEITVQGSLSAGVLSVT</sequence>
<name>A0A7W5FGK1_9ACTN</name>
<evidence type="ECO:0000256" key="1">
    <source>
        <dbReference type="SAM" id="SignalP"/>
    </source>
</evidence>
<keyword evidence="1" id="KW-0732">Signal</keyword>
<accession>A0A7W5FGK1</accession>
<gene>
    <name evidence="2" type="ORF">FHR83_005307</name>
</gene>
<dbReference type="RefSeq" id="WP_183223013.1">
    <property type="nucleotide sequence ID" value="NZ_BMPW01000011.1"/>
</dbReference>
<comment type="caution">
    <text evidence="2">The sequence shown here is derived from an EMBL/GenBank/DDBJ whole genome shotgun (WGS) entry which is preliminary data.</text>
</comment>